<feature type="transmembrane region" description="Helical" evidence="1">
    <location>
        <begin position="12"/>
        <end position="32"/>
    </location>
</feature>
<evidence type="ECO:0000256" key="1">
    <source>
        <dbReference type="SAM" id="Phobius"/>
    </source>
</evidence>
<reference evidence="3" key="1">
    <citation type="journal article" date="2019" name="Microbiol. Resour. Announc.">
        <title>Complete Genome Sequence of Halomonas olivaria, a Moderately Halophilic Bacterium Isolated from Olive Processing Effluents, Obtained by Nanopore Sequencing.</title>
        <authorList>
            <person name="Nagata S."/>
            <person name="Ii K.M."/>
            <person name="Tsukimi T."/>
            <person name="Miura M.C."/>
            <person name="Galipon J."/>
            <person name="Arakawa K."/>
        </authorList>
    </citation>
    <scope>NUCLEOTIDE SEQUENCE [LARGE SCALE GENOMIC DNA]</scope>
    <source>
        <strain evidence="3">TYRC17</strain>
    </source>
</reference>
<evidence type="ECO:0000313" key="3">
    <source>
        <dbReference type="Proteomes" id="UP000289555"/>
    </source>
</evidence>
<keyword evidence="1" id="KW-0472">Membrane</keyword>
<feature type="transmembrane region" description="Helical" evidence="1">
    <location>
        <begin position="44"/>
        <end position="66"/>
    </location>
</feature>
<keyword evidence="3" id="KW-1185">Reference proteome</keyword>
<gene>
    <name evidence="2" type="ORF">HORIV_57520</name>
</gene>
<sequence>MKPTQSLFKMFLLPILMVVLPALLLMAIAMEIRVKQSLNNVDTIVQLAMMLLGICMMGGLIGVAFFSSGVAISV</sequence>
<keyword evidence="1" id="KW-1133">Transmembrane helix</keyword>
<protein>
    <recommendedName>
        <fullName evidence="4">NADH dehydrogenase subunit 4L</fullName>
    </recommendedName>
</protein>
<dbReference type="EMBL" id="AP019416">
    <property type="protein sequence ID" value="BBI53331.1"/>
    <property type="molecule type" value="Genomic_DNA"/>
</dbReference>
<keyword evidence="1" id="KW-0812">Transmembrane</keyword>
<proteinExistence type="predicted"/>
<dbReference type="Proteomes" id="UP000289555">
    <property type="component" value="Chromosome"/>
</dbReference>
<evidence type="ECO:0008006" key="4">
    <source>
        <dbReference type="Google" id="ProtNLM"/>
    </source>
</evidence>
<accession>A0ABN5X2M2</accession>
<evidence type="ECO:0000313" key="2">
    <source>
        <dbReference type="EMBL" id="BBI53331.1"/>
    </source>
</evidence>
<organism evidence="2 3">
    <name type="scientific">Vreelandella olivaria</name>
    <dbReference type="NCBI Taxonomy" id="390919"/>
    <lineage>
        <taxon>Bacteria</taxon>
        <taxon>Pseudomonadati</taxon>
        <taxon>Pseudomonadota</taxon>
        <taxon>Gammaproteobacteria</taxon>
        <taxon>Oceanospirillales</taxon>
        <taxon>Halomonadaceae</taxon>
        <taxon>Vreelandella</taxon>
    </lineage>
</organism>
<name>A0ABN5X2M2_9GAMM</name>